<protein>
    <recommendedName>
        <fullName evidence="7">SLH domain-containing protein</fullName>
    </recommendedName>
</protein>
<dbReference type="GO" id="GO:0000166">
    <property type="term" value="F:nucleotide binding"/>
    <property type="evidence" value="ECO:0007669"/>
    <property type="project" value="UniProtKB-KW"/>
</dbReference>
<dbReference type="InterPro" id="IPR008334">
    <property type="entry name" value="5'-Nucleotdase_C"/>
</dbReference>
<dbReference type="Pfam" id="PF02872">
    <property type="entry name" value="5_nucleotid_C"/>
    <property type="match status" value="1"/>
</dbReference>
<sequence>MFSKHGKKLISVALSSALALGAFAAPFSTTFVKAETANIQVQLLGVNDLHGQLDYKESIDLDKDGTKETPVGGIAYLASYLKETEKTNPNTLIVHSGDMVGGSPLISASFQDEPTIEILEAMGFDVGTLGNHEFDEGIAELRRMVKGGEHAKGTAGYDGIDFPMIAANVYDKADGKLILEPYAIKEIGGAKIGFIGVTTQETPSMIVQTGNENLQITDEVEAINKYTKELQAKGIQAIVVLAHNPTWQDNNNSDFDAGAIAEKVDDAVDVIFAAHNHVEIDKVVDNKLIVQAQSYAKAFSEVDLEIDPTTGDIVKKEATVHQVFQNVHQPDATVAAILKKYEDKVQVIKAEVVGEAKVEMAGKYPARGASGDHGIGNLIADGMKAAMNADFAMMNGGGVRAALDAGPITFGDLFTIQPFGNTIVKTSLTGAEIRQVLNNQITAKGLDFQIAGFKYTWNGKSNKIVDIMLPDGTKIDETKEYTVVVNNYMFGNAQYEIGKLADNKFEQGPEDLEATVKFVKSLTGPIEYKSEGRISEVIPTFTPFVDVPETHWAYGFVTDLREREAINGTTATTFSPQSGLTRAQFASLIVRSLGLKTTEVAPFADIAKAAPATQAEIAAAFKSGIIIGTSETTFEPNKPITRAQMATMMIRAYNVKKGVDYKATAAAGFTDISGLDAEVQNAISAAKELGFIQGYGDVFKPGQGATRAQGAKLLSLVLK</sequence>
<evidence type="ECO:0000256" key="6">
    <source>
        <dbReference type="RuleBase" id="RU362119"/>
    </source>
</evidence>
<comment type="caution">
    <text evidence="8">The sequence shown here is derived from an EMBL/GenBank/DDBJ whole genome shotgun (WGS) entry which is preliminary data.</text>
</comment>
<dbReference type="PANTHER" id="PTHR11575:SF24">
    <property type="entry name" value="5'-NUCLEOTIDASE"/>
    <property type="match status" value="1"/>
</dbReference>
<proteinExistence type="inferred from homology"/>
<dbReference type="Gene3D" id="3.90.780.10">
    <property type="entry name" value="5'-Nucleotidase, C-terminal domain"/>
    <property type="match status" value="1"/>
</dbReference>
<dbReference type="InterPro" id="IPR001119">
    <property type="entry name" value="SLH_dom"/>
</dbReference>
<dbReference type="PROSITE" id="PS00786">
    <property type="entry name" value="5_NUCLEOTIDASE_2"/>
    <property type="match status" value="1"/>
</dbReference>
<organism evidence="8 9">
    <name type="scientific">Pseudoneobacillus rhizosphaerae</name>
    <dbReference type="NCBI Taxonomy" id="2880968"/>
    <lineage>
        <taxon>Bacteria</taxon>
        <taxon>Bacillati</taxon>
        <taxon>Bacillota</taxon>
        <taxon>Bacilli</taxon>
        <taxon>Bacillales</taxon>
        <taxon>Bacillaceae</taxon>
        <taxon>Pseudoneobacillus</taxon>
    </lineage>
</organism>
<dbReference type="InterPro" id="IPR036907">
    <property type="entry name" value="5'-Nucleotdase_C_sf"/>
</dbReference>
<keyword evidence="4 6" id="KW-0732">Signal</keyword>
<dbReference type="EMBL" id="CAKJTG010000002">
    <property type="protein sequence ID" value="CAG9606623.1"/>
    <property type="molecule type" value="Genomic_DNA"/>
</dbReference>
<keyword evidence="3" id="KW-0964">Secreted</keyword>
<reference evidence="8" key="1">
    <citation type="submission" date="2021-10" db="EMBL/GenBank/DDBJ databases">
        <authorList>
            <person name="Criscuolo A."/>
        </authorList>
    </citation>
    <scope>NUCLEOTIDE SEQUENCE</scope>
    <source>
        <strain evidence="8">CIP111885</strain>
    </source>
</reference>
<feature type="domain" description="SLH" evidence="7">
    <location>
        <begin position="604"/>
        <end position="663"/>
    </location>
</feature>
<feature type="chain" id="PRO_5039754495" description="SLH domain-containing protein" evidence="6">
    <location>
        <begin position="25"/>
        <end position="719"/>
    </location>
</feature>
<evidence type="ECO:0000256" key="1">
    <source>
        <dbReference type="ARBA" id="ARBA00004168"/>
    </source>
</evidence>
<dbReference type="PROSITE" id="PS51272">
    <property type="entry name" value="SLH"/>
    <property type="match status" value="3"/>
</dbReference>
<keyword evidence="6" id="KW-0547">Nucleotide-binding</keyword>
<dbReference type="GO" id="GO:0009166">
    <property type="term" value="P:nucleotide catabolic process"/>
    <property type="evidence" value="ECO:0007669"/>
    <property type="project" value="InterPro"/>
</dbReference>
<evidence type="ECO:0000256" key="3">
    <source>
        <dbReference type="ARBA" id="ARBA00022525"/>
    </source>
</evidence>
<dbReference type="Proteomes" id="UP000789845">
    <property type="component" value="Unassembled WGS sequence"/>
</dbReference>
<feature type="domain" description="SLH" evidence="7">
    <location>
        <begin position="666"/>
        <end position="719"/>
    </location>
</feature>
<dbReference type="Pfam" id="PF00149">
    <property type="entry name" value="Metallophos"/>
    <property type="match status" value="1"/>
</dbReference>
<dbReference type="AlphaFoldDB" id="A0A9C7G6T7"/>
<evidence type="ECO:0000256" key="5">
    <source>
        <dbReference type="ARBA" id="ARBA00023088"/>
    </source>
</evidence>
<dbReference type="GO" id="GO:0046872">
    <property type="term" value="F:metal ion binding"/>
    <property type="evidence" value="ECO:0007669"/>
    <property type="project" value="InterPro"/>
</dbReference>
<dbReference type="InterPro" id="IPR029052">
    <property type="entry name" value="Metallo-depent_PP-like"/>
</dbReference>
<dbReference type="GO" id="GO:0008768">
    <property type="term" value="F:UDP-sugar diphosphatase activity"/>
    <property type="evidence" value="ECO:0007669"/>
    <property type="project" value="TreeGrafter"/>
</dbReference>
<dbReference type="GO" id="GO:0030288">
    <property type="term" value="C:outer membrane-bounded periplasmic space"/>
    <property type="evidence" value="ECO:0007669"/>
    <property type="project" value="TreeGrafter"/>
</dbReference>
<comment type="similarity">
    <text evidence="6">Belongs to the 5'-nucleotidase family.</text>
</comment>
<keyword evidence="9" id="KW-1185">Reference proteome</keyword>
<evidence type="ECO:0000256" key="4">
    <source>
        <dbReference type="ARBA" id="ARBA00022729"/>
    </source>
</evidence>
<dbReference type="Gene3D" id="3.60.21.10">
    <property type="match status" value="1"/>
</dbReference>
<evidence type="ECO:0000313" key="8">
    <source>
        <dbReference type="EMBL" id="CAG9606623.1"/>
    </source>
</evidence>
<dbReference type="FunFam" id="3.60.21.10:FF:000052">
    <property type="entry name" value="Endonuclease YhcR"/>
    <property type="match status" value="1"/>
</dbReference>
<keyword evidence="5" id="KW-0572">Peptidoglycan-anchor</keyword>
<keyword evidence="2" id="KW-0134">Cell wall</keyword>
<keyword evidence="6" id="KW-0378">Hydrolase</keyword>
<dbReference type="PRINTS" id="PR01607">
    <property type="entry name" value="APYRASEFAMLY"/>
</dbReference>
<dbReference type="InterPro" id="IPR006179">
    <property type="entry name" value="5_nucleotidase/apyrase"/>
</dbReference>
<dbReference type="InterPro" id="IPR006146">
    <property type="entry name" value="5'-Nucleotdase_CS"/>
</dbReference>
<dbReference type="InterPro" id="IPR004843">
    <property type="entry name" value="Calcineurin-like_PHP"/>
</dbReference>
<accession>A0A9C7G6T7</accession>
<evidence type="ECO:0000256" key="2">
    <source>
        <dbReference type="ARBA" id="ARBA00022512"/>
    </source>
</evidence>
<name>A0A9C7G6T7_9BACI</name>
<dbReference type="GO" id="GO:0008253">
    <property type="term" value="F:5'-nucleotidase activity"/>
    <property type="evidence" value="ECO:0007669"/>
    <property type="project" value="TreeGrafter"/>
</dbReference>
<dbReference type="RefSeq" id="WP_230494912.1">
    <property type="nucleotide sequence ID" value="NZ_CAKJTG010000002.1"/>
</dbReference>
<evidence type="ECO:0000259" key="7">
    <source>
        <dbReference type="PROSITE" id="PS51272"/>
    </source>
</evidence>
<comment type="subcellular location">
    <subcellularLocation>
        <location evidence="1">Secreted</location>
        <location evidence="1">Cell wall</location>
        <topology evidence="1">Peptidoglycan-anchor</topology>
    </subcellularLocation>
</comment>
<dbReference type="Pfam" id="PF00395">
    <property type="entry name" value="SLH"/>
    <property type="match status" value="3"/>
</dbReference>
<feature type="signal peptide" evidence="6">
    <location>
        <begin position="1"/>
        <end position="24"/>
    </location>
</feature>
<feature type="domain" description="SLH" evidence="7">
    <location>
        <begin position="540"/>
        <end position="603"/>
    </location>
</feature>
<evidence type="ECO:0000313" key="9">
    <source>
        <dbReference type="Proteomes" id="UP000789845"/>
    </source>
</evidence>
<dbReference type="PANTHER" id="PTHR11575">
    <property type="entry name" value="5'-NUCLEOTIDASE-RELATED"/>
    <property type="match status" value="1"/>
</dbReference>
<gene>
    <name evidence="8" type="ORF">NEOCIP111885_00311</name>
</gene>
<dbReference type="SUPFAM" id="SSF56300">
    <property type="entry name" value="Metallo-dependent phosphatases"/>
    <property type="match status" value="1"/>
</dbReference>
<dbReference type="SUPFAM" id="SSF55816">
    <property type="entry name" value="5'-nucleotidase (syn. UDP-sugar hydrolase), C-terminal domain"/>
    <property type="match status" value="1"/>
</dbReference>